<feature type="domain" description="SH3" evidence="8">
    <location>
        <begin position="4"/>
        <end position="63"/>
    </location>
</feature>
<protein>
    <submittedName>
        <fullName evidence="10">Cytoplasmic protein NCK1</fullName>
    </submittedName>
</protein>
<dbReference type="PRINTS" id="PR00401">
    <property type="entry name" value="SH2DOMAIN"/>
</dbReference>
<dbReference type="PROSITE" id="PS50001">
    <property type="entry name" value="SH2"/>
    <property type="match status" value="1"/>
</dbReference>
<dbReference type="SMART" id="SM00326">
    <property type="entry name" value="SH3"/>
    <property type="match status" value="3"/>
</dbReference>
<evidence type="ECO:0000313" key="10">
    <source>
        <dbReference type="RefSeq" id="XP_018496591.1"/>
    </source>
</evidence>
<evidence type="ECO:0000256" key="1">
    <source>
        <dbReference type="ARBA" id="ARBA00022443"/>
    </source>
</evidence>
<dbReference type="CDD" id="cd11767">
    <property type="entry name" value="SH3_Nck_3"/>
    <property type="match status" value="1"/>
</dbReference>
<keyword evidence="2" id="KW-0597">Phosphoprotein</keyword>
<dbReference type="PANTHER" id="PTHR19969">
    <property type="entry name" value="SH2-SH3 ADAPTOR PROTEIN-RELATED"/>
    <property type="match status" value="1"/>
</dbReference>
<dbReference type="SMART" id="SM00252">
    <property type="entry name" value="SH2"/>
    <property type="match status" value="1"/>
</dbReference>
<dbReference type="Proteomes" id="UP000694867">
    <property type="component" value="Unplaced"/>
</dbReference>
<keyword evidence="1 5" id="KW-0728">SH3 domain</keyword>
<keyword evidence="3 4" id="KW-0727">SH2 domain</keyword>
<feature type="region of interest" description="Disordered" evidence="6">
    <location>
        <begin position="69"/>
        <end position="100"/>
    </location>
</feature>
<dbReference type="RefSeq" id="XP_018496591.1">
    <property type="nucleotide sequence ID" value="XM_018641075.1"/>
</dbReference>
<dbReference type="PRINTS" id="PR00452">
    <property type="entry name" value="SH3DOMAIN"/>
</dbReference>
<feature type="compositionally biased region" description="Basic and acidic residues" evidence="6">
    <location>
        <begin position="69"/>
        <end position="83"/>
    </location>
</feature>
<dbReference type="PROSITE" id="PS50002">
    <property type="entry name" value="SH3"/>
    <property type="match status" value="3"/>
</dbReference>
<sequence>MSTAEEQYVVAKYDYTAQGSQELDLRKGDKLLLLDDSKHWWKVQNSRGQAGFVPSNYVKREKPSLFDSIRRRVAKDKDKEKSPRSRPSPPGTANNGGAHGTHIIGIEEASNPVGFATVRYNYDAKQSDEISLVKGQRVAVLEKSSDGWWRGEHQGRLGWFPSNYVNLVGEEGKQGSVGTAKTNSATLEAPYVNIAGQEDGYVNVSQVGVNSAPVLDVVVALYSFQAQNEEELSFSKGERLDIIDKPTEDPDWWLAINSTGQSGLVPKNYVQLEQGSNAQNGAVADTQQPWYYGQITRNECDALLNQFGIDGDFLVRVSETNVGDLSVSMKAPGRNKHFKVHVEGNTYRIGQRKFGTLTDLVEHYKKSPIYTSPQGDKLYLIKALKRP</sequence>
<evidence type="ECO:0000256" key="2">
    <source>
        <dbReference type="ARBA" id="ARBA00022553"/>
    </source>
</evidence>
<evidence type="ECO:0000256" key="6">
    <source>
        <dbReference type="SAM" id="MobiDB-lite"/>
    </source>
</evidence>
<evidence type="ECO:0000256" key="4">
    <source>
        <dbReference type="PROSITE-ProRule" id="PRU00191"/>
    </source>
</evidence>
<dbReference type="Pfam" id="PF00017">
    <property type="entry name" value="SH2"/>
    <property type="match status" value="1"/>
</dbReference>
<evidence type="ECO:0000313" key="9">
    <source>
        <dbReference type="Proteomes" id="UP000694867"/>
    </source>
</evidence>
<dbReference type="InterPro" id="IPR001452">
    <property type="entry name" value="SH3_domain"/>
</dbReference>
<dbReference type="AlphaFoldDB" id="A0AAJ7PAI0"/>
<dbReference type="FunFam" id="2.30.30.40:FF:000110">
    <property type="entry name" value="Cytoplasmic protein"/>
    <property type="match status" value="1"/>
</dbReference>
<dbReference type="KEGG" id="goe:100906816"/>
<evidence type="ECO:0000259" key="8">
    <source>
        <dbReference type="PROSITE" id="PS50002"/>
    </source>
</evidence>
<dbReference type="PANTHER" id="PTHR19969:SF14">
    <property type="entry name" value="DREADLOCKS, ISOFORM B"/>
    <property type="match status" value="1"/>
</dbReference>
<feature type="domain" description="SH3" evidence="8">
    <location>
        <begin position="111"/>
        <end position="170"/>
    </location>
</feature>
<dbReference type="GO" id="GO:0048468">
    <property type="term" value="P:cell development"/>
    <property type="evidence" value="ECO:0007669"/>
    <property type="project" value="UniProtKB-ARBA"/>
</dbReference>
<dbReference type="SUPFAM" id="SSF50044">
    <property type="entry name" value="SH3-domain"/>
    <property type="match status" value="3"/>
</dbReference>
<name>A0AAJ7PAI0_9ACAR</name>
<dbReference type="Gene3D" id="3.30.505.10">
    <property type="entry name" value="SH2 domain"/>
    <property type="match status" value="1"/>
</dbReference>
<dbReference type="Pfam" id="PF00018">
    <property type="entry name" value="SH3_1"/>
    <property type="match status" value="1"/>
</dbReference>
<dbReference type="InterPro" id="IPR051184">
    <property type="entry name" value="Tyrosine-phos_adapter"/>
</dbReference>
<dbReference type="InterPro" id="IPR000980">
    <property type="entry name" value="SH2"/>
</dbReference>
<dbReference type="GO" id="GO:0030971">
    <property type="term" value="F:receptor tyrosine kinase binding"/>
    <property type="evidence" value="ECO:0007669"/>
    <property type="project" value="TreeGrafter"/>
</dbReference>
<accession>A0AAJ7PAI0</accession>
<evidence type="ECO:0000259" key="7">
    <source>
        <dbReference type="PROSITE" id="PS50001"/>
    </source>
</evidence>
<evidence type="ECO:0000256" key="5">
    <source>
        <dbReference type="PROSITE-ProRule" id="PRU00192"/>
    </source>
</evidence>
<dbReference type="CDD" id="cd11766">
    <property type="entry name" value="SH3_Nck_2"/>
    <property type="match status" value="1"/>
</dbReference>
<dbReference type="FunFam" id="3.30.505.10:FF:000027">
    <property type="entry name" value="Cytoplasmic protein nck1"/>
    <property type="match status" value="1"/>
</dbReference>
<reference evidence="10" key="1">
    <citation type="submission" date="2025-08" db="UniProtKB">
        <authorList>
            <consortium name="RefSeq"/>
        </authorList>
    </citation>
    <scope>IDENTIFICATION</scope>
</reference>
<dbReference type="Gene3D" id="2.30.30.40">
    <property type="entry name" value="SH3 Domains"/>
    <property type="match status" value="3"/>
</dbReference>
<feature type="domain" description="SH3" evidence="8">
    <location>
        <begin position="213"/>
        <end position="275"/>
    </location>
</feature>
<dbReference type="GO" id="GO:0035591">
    <property type="term" value="F:signaling adaptor activity"/>
    <property type="evidence" value="ECO:0007669"/>
    <property type="project" value="TreeGrafter"/>
</dbReference>
<dbReference type="GO" id="GO:0016477">
    <property type="term" value="P:cell migration"/>
    <property type="evidence" value="ECO:0007669"/>
    <property type="project" value="TreeGrafter"/>
</dbReference>
<proteinExistence type="predicted"/>
<dbReference type="SUPFAM" id="SSF55550">
    <property type="entry name" value="SH2 domain"/>
    <property type="match status" value="1"/>
</dbReference>
<dbReference type="GO" id="GO:0005737">
    <property type="term" value="C:cytoplasm"/>
    <property type="evidence" value="ECO:0007669"/>
    <property type="project" value="TreeGrafter"/>
</dbReference>
<dbReference type="PRINTS" id="PR00499">
    <property type="entry name" value="P67PHOX"/>
</dbReference>
<dbReference type="FunFam" id="2.30.30.40:FF:000061">
    <property type="entry name" value="Cytoplasmic protein"/>
    <property type="match status" value="1"/>
</dbReference>
<evidence type="ECO:0000256" key="3">
    <source>
        <dbReference type="ARBA" id="ARBA00022999"/>
    </source>
</evidence>
<dbReference type="Pfam" id="PF14604">
    <property type="entry name" value="SH3_9"/>
    <property type="match status" value="2"/>
</dbReference>
<dbReference type="GO" id="GO:0048013">
    <property type="term" value="P:ephrin receptor signaling pathway"/>
    <property type="evidence" value="ECO:0007669"/>
    <property type="project" value="TreeGrafter"/>
</dbReference>
<keyword evidence="9" id="KW-1185">Reference proteome</keyword>
<organism evidence="9 10">
    <name type="scientific">Galendromus occidentalis</name>
    <name type="common">western predatory mite</name>
    <dbReference type="NCBI Taxonomy" id="34638"/>
    <lineage>
        <taxon>Eukaryota</taxon>
        <taxon>Metazoa</taxon>
        <taxon>Ecdysozoa</taxon>
        <taxon>Arthropoda</taxon>
        <taxon>Chelicerata</taxon>
        <taxon>Arachnida</taxon>
        <taxon>Acari</taxon>
        <taxon>Parasitiformes</taxon>
        <taxon>Mesostigmata</taxon>
        <taxon>Gamasina</taxon>
        <taxon>Phytoseioidea</taxon>
        <taxon>Phytoseiidae</taxon>
        <taxon>Typhlodrominae</taxon>
        <taxon>Galendromus</taxon>
    </lineage>
</organism>
<dbReference type="CDD" id="cd11765">
    <property type="entry name" value="SH3_Nck_1"/>
    <property type="match status" value="1"/>
</dbReference>
<dbReference type="InterPro" id="IPR036028">
    <property type="entry name" value="SH3-like_dom_sf"/>
</dbReference>
<feature type="domain" description="SH2" evidence="7">
    <location>
        <begin position="290"/>
        <end position="387"/>
    </location>
</feature>
<dbReference type="InterPro" id="IPR036860">
    <property type="entry name" value="SH2_dom_sf"/>
</dbReference>
<dbReference type="GeneID" id="100906816"/>
<gene>
    <name evidence="10" type="primary">LOC100906816</name>
</gene>